<proteinExistence type="predicted"/>
<keyword evidence="1" id="KW-0472">Membrane</keyword>
<dbReference type="AlphaFoldDB" id="A0A0V0GRZ4"/>
<accession>A0A0V0GRZ4</accession>
<keyword evidence="1" id="KW-1133">Transmembrane helix</keyword>
<reference evidence="2" key="1">
    <citation type="submission" date="2015-12" db="EMBL/GenBank/DDBJ databases">
        <title>Gene expression during late stages of embryo sac development: a critical building block for successful pollen-pistil interactions.</title>
        <authorList>
            <person name="Liu Y."/>
            <person name="Joly V."/>
            <person name="Sabar M."/>
            <person name="Matton D.P."/>
        </authorList>
    </citation>
    <scope>NUCLEOTIDE SEQUENCE</scope>
</reference>
<dbReference type="EMBL" id="GEDG01022618">
    <property type="protein sequence ID" value="JAP17364.1"/>
    <property type="molecule type" value="Transcribed_RNA"/>
</dbReference>
<organism evidence="2">
    <name type="scientific">Solanum chacoense</name>
    <name type="common">Chaco potato</name>
    <dbReference type="NCBI Taxonomy" id="4108"/>
    <lineage>
        <taxon>Eukaryota</taxon>
        <taxon>Viridiplantae</taxon>
        <taxon>Streptophyta</taxon>
        <taxon>Embryophyta</taxon>
        <taxon>Tracheophyta</taxon>
        <taxon>Spermatophyta</taxon>
        <taxon>Magnoliopsida</taxon>
        <taxon>eudicotyledons</taxon>
        <taxon>Gunneridae</taxon>
        <taxon>Pentapetalae</taxon>
        <taxon>asterids</taxon>
        <taxon>lamiids</taxon>
        <taxon>Solanales</taxon>
        <taxon>Solanaceae</taxon>
        <taxon>Solanoideae</taxon>
        <taxon>Solaneae</taxon>
        <taxon>Solanum</taxon>
    </lineage>
</organism>
<sequence>MVYAPKHLAKRLTSSRISVNIYNDAIKLHQVFNRYLLHLLLNYWHIIFLLTISAIPPTLYLTE</sequence>
<feature type="transmembrane region" description="Helical" evidence="1">
    <location>
        <begin position="43"/>
        <end position="62"/>
    </location>
</feature>
<name>A0A0V0GRZ4_SOLCH</name>
<evidence type="ECO:0000313" key="2">
    <source>
        <dbReference type="EMBL" id="JAP10589.1"/>
    </source>
</evidence>
<dbReference type="EMBL" id="GEDG01032854">
    <property type="protein sequence ID" value="JAP10589.1"/>
    <property type="molecule type" value="Transcribed_RNA"/>
</dbReference>
<evidence type="ECO:0000256" key="1">
    <source>
        <dbReference type="SAM" id="Phobius"/>
    </source>
</evidence>
<protein>
    <submittedName>
        <fullName evidence="2">Putative ovule protein</fullName>
    </submittedName>
</protein>
<keyword evidence="1" id="KW-0812">Transmembrane</keyword>